<dbReference type="OMA" id="VNSKSRW"/>
<dbReference type="GO" id="GO:0006308">
    <property type="term" value="P:DNA catabolic process"/>
    <property type="evidence" value="ECO:0007669"/>
    <property type="project" value="TreeGrafter"/>
</dbReference>
<dbReference type="EMBL" id="PDCK01000042">
    <property type="protein sequence ID" value="PRQ39349.1"/>
    <property type="molecule type" value="Genomic_DNA"/>
</dbReference>
<evidence type="ECO:0000256" key="7">
    <source>
        <dbReference type="ARBA" id="ARBA00025769"/>
    </source>
</evidence>
<dbReference type="GO" id="GO:0003887">
    <property type="term" value="F:DNA-directed DNA polymerase activity"/>
    <property type="evidence" value="ECO:0007669"/>
    <property type="project" value="UniProtKB-KW"/>
</dbReference>
<evidence type="ECO:0000313" key="9">
    <source>
        <dbReference type="EMBL" id="PRQ39349.1"/>
    </source>
</evidence>
<dbReference type="InterPro" id="IPR036397">
    <property type="entry name" value="RNaseH_sf"/>
</dbReference>
<feature type="domain" description="Exonuclease" evidence="8">
    <location>
        <begin position="82"/>
        <end position="262"/>
    </location>
</feature>
<keyword evidence="9" id="KW-0808">Transferase</keyword>
<keyword evidence="5" id="KW-0269">Exonuclease</keyword>
<dbReference type="Proteomes" id="UP000238479">
    <property type="component" value="Chromosome 4"/>
</dbReference>
<dbReference type="PANTHER" id="PTHR13058:SF19">
    <property type="entry name" value="LD40940P"/>
    <property type="match status" value="1"/>
</dbReference>
<keyword evidence="9" id="KW-0239">DNA-directed DNA polymerase</keyword>
<evidence type="ECO:0000256" key="4">
    <source>
        <dbReference type="ARBA" id="ARBA00022801"/>
    </source>
</evidence>
<dbReference type="Pfam" id="PF00929">
    <property type="entry name" value="RNase_T"/>
    <property type="match status" value="1"/>
</dbReference>
<gene>
    <name evidence="9" type="ORF">RchiOBHm_Chr4g0424201</name>
</gene>
<dbReference type="GO" id="GO:0046872">
    <property type="term" value="F:metal ion binding"/>
    <property type="evidence" value="ECO:0007669"/>
    <property type="project" value="UniProtKB-KW"/>
</dbReference>
<dbReference type="GO" id="GO:0008296">
    <property type="term" value="F:3'-5'-DNA exonuclease activity"/>
    <property type="evidence" value="ECO:0007669"/>
    <property type="project" value="TreeGrafter"/>
</dbReference>
<keyword evidence="6" id="KW-0460">Magnesium</keyword>
<reference evidence="9 10" key="1">
    <citation type="journal article" date="2018" name="Nat. Genet.">
        <title>The Rosa genome provides new insights in the design of modern roses.</title>
        <authorList>
            <person name="Bendahmane M."/>
        </authorList>
    </citation>
    <scope>NUCLEOTIDE SEQUENCE [LARGE SCALE GENOMIC DNA]</scope>
    <source>
        <strain evidence="10">cv. Old Blush</strain>
    </source>
</reference>
<dbReference type="EC" id="2.7.7.7" evidence="9"/>
<dbReference type="InterPro" id="IPR012337">
    <property type="entry name" value="RNaseH-like_sf"/>
</dbReference>
<evidence type="ECO:0000313" key="10">
    <source>
        <dbReference type="Proteomes" id="UP000238479"/>
    </source>
</evidence>
<comment type="similarity">
    <text evidence="7">Belongs to the exonuclease superfamily. TREX family.</text>
</comment>
<dbReference type="GO" id="GO:0003676">
    <property type="term" value="F:nucleic acid binding"/>
    <property type="evidence" value="ECO:0007669"/>
    <property type="project" value="InterPro"/>
</dbReference>
<protein>
    <submittedName>
        <fullName evidence="9">Putative DNA-directed DNA polymerase</fullName>
        <ecNumber evidence="9">2.7.7.7</ecNumber>
    </submittedName>
</protein>
<comment type="caution">
    <text evidence="9">The sequence shown here is derived from an EMBL/GenBank/DDBJ whole genome shotgun (WGS) entry which is preliminary data.</text>
</comment>
<dbReference type="InterPro" id="IPR040393">
    <property type="entry name" value="TREX1/2"/>
</dbReference>
<dbReference type="Gene3D" id="3.30.420.10">
    <property type="entry name" value="Ribonuclease H-like superfamily/Ribonuclease H"/>
    <property type="match status" value="1"/>
</dbReference>
<dbReference type="CDD" id="cd06127">
    <property type="entry name" value="DEDDh"/>
    <property type="match status" value="1"/>
</dbReference>
<evidence type="ECO:0000256" key="6">
    <source>
        <dbReference type="ARBA" id="ARBA00022842"/>
    </source>
</evidence>
<dbReference type="SMART" id="SM00479">
    <property type="entry name" value="EXOIII"/>
    <property type="match status" value="1"/>
</dbReference>
<name>A0A2P6QZ08_ROSCH</name>
<evidence type="ECO:0000256" key="5">
    <source>
        <dbReference type="ARBA" id="ARBA00022839"/>
    </source>
</evidence>
<dbReference type="GO" id="GO:0005737">
    <property type="term" value="C:cytoplasm"/>
    <property type="evidence" value="ECO:0007669"/>
    <property type="project" value="TreeGrafter"/>
</dbReference>
<organism evidence="9 10">
    <name type="scientific">Rosa chinensis</name>
    <name type="common">China rose</name>
    <dbReference type="NCBI Taxonomy" id="74649"/>
    <lineage>
        <taxon>Eukaryota</taxon>
        <taxon>Viridiplantae</taxon>
        <taxon>Streptophyta</taxon>
        <taxon>Embryophyta</taxon>
        <taxon>Tracheophyta</taxon>
        <taxon>Spermatophyta</taxon>
        <taxon>Magnoliopsida</taxon>
        <taxon>eudicotyledons</taxon>
        <taxon>Gunneridae</taxon>
        <taxon>Pentapetalae</taxon>
        <taxon>rosids</taxon>
        <taxon>fabids</taxon>
        <taxon>Rosales</taxon>
        <taxon>Rosaceae</taxon>
        <taxon>Rosoideae</taxon>
        <taxon>Rosoideae incertae sedis</taxon>
        <taxon>Rosa</taxon>
    </lineage>
</organism>
<keyword evidence="3" id="KW-0479">Metal-binding</keyword>
<dbReference type="Gramene" id="PRQ39349">
    <property type="protein sequence ID" value="PRQ39349"/>
    <property type="gene ID" value="RchiOBHm_Chr4g0424201"/>
</dbReference>
<comment type="cofactor">
    <cofactor evidence="1">
        <name>Mg(2+)</name>
        <dbReference type="ChEBI" id="CHEBI:18420"/>
    </cofactor>
</comment>
<evidence type="ECO:0000256" key="2">
    <source>
        <dbReference type="ARBA" id="ARBA00022722"/>
    </source>
</evidence>
<keyword evidence="2" id="KW-0540">Nuclease</keyword>
<dbReference type="PANTHER" id="PTHR13058">
    <property type="entry name" value="THREE PRIME REPAIR EXONUCLEASE 1, 2"/>
    <property type="match status" value="1"/>
</dbReference>
<evidence type="ECO:0000259" key="8">
    <source>
        <dbReference type="SMART" id="SM00479"/>
    </source>
</evidence>
<evidence type="ECO:0000256" key="3">
    <source>
        <dbReference type="ARBA" id="ARBA00022723"/>
    </source>
</evidence>
<dbReference type="InterPro" id="IPR013520">
    <property type="entry name" value="Ribonucl_H"/>
</dbReference>
<dbReference type="STRING" id="74649.A0A2P6QZ08"/>
<evidence type="ECO:0000256" key="1">
    <source>
        <dbReference type="ARBA" id="ARBA00001946"/>
    </source>
</evidence>
<dbReference type="AlphaFoldDB" id="A0A2P6QZ08"/>
<keyword evidence="10" id="KW-1185">Reference proteome</keyword>
<sequence>MRTSSMCYSNFQVPKFCKTLRYLVPSIRLASLGRTWAQNFKVLTTSSTTHESSANCFRSIQYSDAQAKIILDDKIVKPPPVNVLVFDIETTGLHPKKGGIIEIAFRDVQGGKNSCFQTLVNPEQDVPNSDIHGIRTVMVRRTDVPTMKELIPFLLQYIQSRQVLGGQVLLAAHNARRFDVPFLIEAFRRCSLDIPHDLLFLDTLPLAREVMKLYGPKASRKLSLQALGEFYRIPLEGSAHRAMTDVNLLTSILANMISDLKLGSTDLLQRTFKASDVNNSKKNEKKS</sequence>
<dbReference type="SUPFAM" id="SSF53098">
    <property type="entry name" value="Ribonuclease H-like"/>
    <property type="match status" value="1"/>
</dbReference>
<keyword evidence="4" id="KW-0378">Hydrolase</keyword>
<keyword evidence="9" id="KW-0548">Nucleotidyltransferase</keyword>
<accession>A0A2P6QZ08</accession>
<proteinExistence type="inferred from homology"/>